<feature type="compositionally biased region" description="Low complexity" evidence="1">
    <location>
        <begin position="72"/>
        <end position="96"/>
    </location>
</feature>
<dbReference type="RefSeq" id="WP_094832449.1">
    <property type="nucleotide sequence ID" value="NZ_NEVR01000004.1"/>
</dbReference>
<dbReference type="Proteomes" id="UP000216354">
    <property type="component" value="Unassembled WGS sequence"/>
</dbReference>
<proteinExistence type="predicted"/>
<comment type="caution">
    <text evidence="2">The sequence shown here is derived from an EMBL/GenBank/DDBJ whole genome shotgun (WGS) entry which is preliminary data.</text>
</comment>
<evidence type="ECO:0000256" key="1">
    <source>
        <dbReference type="SAM" id="MobiDB-lite"/>
    </source>
</evidence>
<evidence type="ECO:0000313" key="3">
    <source>
        <dbReference type="Proteomes" id="UP000216354"/>
    </source>
</evidence>
<feature type="compositionally biased region" description="Acidic residues" evidence="1">
    <location>
        <begin position="111"/>
        <end position="120"/>
    </location>
</feature>
<accession>A0ABX4EW71</accession>
<protein>
    <submittedName>
        <fullName evidence="2">Uncharacterized protein</fullName>
    </submittedName>
</protein>
<keyword evidence="3" id="KW-1185">Reference proteome</keyword>
<evidence type="ECO:0000313" key="2">
    <source>
        <dbReference type="EMBL" id="OZI58725.1"/>
    </source>
</evidence>
<gene>
    <name evidence="2" type="ORF">CAL27_18765</name>
</gene>
<reference evidence="2 3" key="1">
    <citation type="submission" date="2017-05" db="EMBL/GenBank/DDBJ databases">
        <title>Complete and WGS of Bordetella genogroups.</title>
        <authorList>
            <person name="Spilker T."/>
            <person name="Lipuma J."/>
        </authorList>
    </citation>
    <scope>NUCLEOTIDE SEQUENCE [LARGE SCALE GENOMIC DNA]</scope>
    <source>
        <strain evidence="2 3">AU9795</strain>
    </source>
</reference>
<name>A0ABX4EW71_9BORD</name>
<organism evidence="2 3">
    <name type="scientific">Bordetella genomosp. 1</name>
    <dbReference type="NCBI Taxonomy" id="1395607"/>
    <lineage>
        <taxon>Bacteria</taxon>
        <taxon>Pseudomonadati</taxon>
        <taxon>Pseudomonadota</taxon>
        <taxon>Betaproteobacteria</taxon>
        <taxon>Burkholderiales</taxon>
        <taxon>Alcaligenaceae</taxon>
        <taxon>Bordetella</taxon>
    </lineage>
</organism>
<feature type="region of interest" description="Disordered" evidence="1">
    <location>
        <begin position="44"/>
        <end position="120"/>
    </location>
</feature>
<sequence>MPYHLSLIREIHGHPVSINGDEPDYASALKAAIYLTSSPIDAATAPAGKAATKDDSAKTATENAAGKDRKPAASSQASQTQNSADSSTDSSKTTQAGDAGASSKNSGAATGDDDTPIDYDADVKPRVLKIAQTSRDKVVALLQRYGAKTGKDLKADQYASFVADADRVLSGEYDPLAGDNADDVA</sequence>
<dbReference type="EMBL" id="NEVR01000004">
    <property type="protein sequence ID" value="OZI58725.1"/>
    <property type="molecule type" value="Genomic_DNA"/>
</dbReference>